<comment type="catalytic activity">
    <reaction evidence="1">
        <text>Hydrolyzes the link between N-acetylmuramoyl residues and L-amino acid residues in certain cell-wall glycopeptides.</text>
        <dbReference type="EC" id="3.5.1.28"/>
    </reaction>
</comment>
<evidence type="ECO:0000313" key="8">
    <source>
        <dbReference type="Proteomes" id="UP001059597"/>
    </source>
</evidence>
<dbReference type="SMART" id="SM00644">
    <property type="entry name" value="Ami_2"/>
    <property type="match status" value="1"/>
</dbReference>
<proteinExistence type="predicted"/>
<dbReference type="PANTHER" id="PTHR30417">
    <property type="entry name" value="N-ACETYLMURAMOYL-L-ALANINE AMIDASE AMID"/>
    <property type="match status" value="1"/>
</dbReference>
<name>A0ABM8A0F7_STRNI</name>
<evidence type="ECO:0000313" key="7">
    <source>
        <dbReference type="EMBL" id="BDM72103.1"/>
    </source>
</evidence>
<keyword evidence="4" id="KW-0961">Cell wall biogenesis/degradation</keyword>
<evidence type="ECO:0000259" key="6">
    <source>
        <dbReference type="SMART" id="SM00644"/>
    </source>
</evidence>
<reference evidence="7" key="1">
    <citation type="submission" date="2022-06" db="EMBL/GenBank/DDBJ databases">
        <title>Complete genome sequence of Streptomyces nigrescens HEK616.</title>
        <authorList>
            <person name="Asamizu S."/>
            <person name="Onaka H."/>
        </authorList>
    </citation>
    <scope>NUCLEOTIDE SEQUENCE</scope>
    <source>
        <strain evidence="7">HEK616</strain>
    </source>
</reference>
<evidence type="ECO:0000256" key="2">
    <source>
        <dbReference type="ARBA" id="ARBA00011901"/>
    </source>
</evidence>
<dbReference type="InterPro" id="IPR002502">
    <property type="entry name" value="Amidase_domain"/>
</dbReference>
<organism evidence="7 8">
    <name type="scientific">Streptomyces nigrescens</name>
    <dbReference type="NCBI Taxonomy" id="1920"/>
    <lineage>
        <taxon>Bacteria</taxon>
        <taxon>Bacillati</taxon>
        <taxon>Actinomycetota</taxon>
        <taxon>Actinomycetes</taxon>
        <taxon>Kitasatosporales</taxon>
        <taxon>Streptomycetaceae</taxon>
        <taxon>Streptomyces</taxon>
    </lineage>
</organism>
<feature type="domain" description="N-acetylmuramoyl-L-alanine amidase" evidence="6">
    <location>
        <begin position="164"/>
        <end position="293"/>
    </location>
</feature>
<keyword evidence="8" id="KW-1185">Reference proteome</keyword>
<dbReference type="Gene3D" id="3.40.80.10">
    <property type="entry name" value="Peptidoglycan recognition protein-like"/>
    <property type="match status" value="1"/>
</dbReference>
<evidence type="ECO:0000256" key="1">
    <source>
        <dbReference type="ARBA" id="ARBA00001561"/>
    </source>
</evidence>
<feature type="compositionally biased region" description="Gly residues" evidence="5">
    <location>
        <begin position="9"/>
        <end position="27"/>
    </location>
</feature>
<dbReference type="EC" id="3.5.1.28" evidence="2"/>
<keyword evidence="3" id="KW-0378">Hydrolase</keyword>
<dbReference type="InterPro" id="IPR036505">
    <property type="entry name" value="Amidase/PGRP_sf"/>
</dbReference>
<protein>
    <recommendedName>
        <fullName evidence="2">N-acetylmuramoyl-L-alanine amidase</fullName>
        <ecNumber evidence="2">3.5.1.28</ecNumber>
    </recommendedName>
</protein>
<dbReference type="SUPFAM" id="SSF55846">
    <property type="entry name" value="N-acetylmuramoyl-L-alanine amidase-like"/>
    <property type="match status" value="1"/>
</dbReference>
<dbReference type="EMBL" id="AP026073">
    <property type="protein sequence ID" value="BDM72103.1"/>
    <property type="molecule type" value="Genomic_DNA"/>
</dbReference>
<dbReference type="Proteomes" id="UP001059597">
    <property type="component" value="Chromosome"/>
</dbReference>
<evidence type="ECO:0000256" key="3">
    <source>
        <dbReference type="ARBA" id="ARBA00022801"/>
    </source>
</evidence>
<evidence type="ECO:0000256" key="4">
    <source>
        <dbReference type="ARBA" id="ARBA00023316"/>
    </source>
</evidence>
<sequence>MHTGHVVAGLGGAGGGDGGVDTAGHGGEYAEAAGGVISHSQSRVDGTADSAESVKQRMGKSRVGEPAAEQRAEAAGEQDEAAERLDGAQTGPQAGRRGGAAGITRRRALWLAGGGAVAAGAVVATGWDELRHWWWQLPGNDLPRRAGEVDHRGAQWVAASGANYRRADRPADYPVDRVVIHVVQGSYATALRVFRNADHEAAAHYVVRKDGHIAQMVRELDVAFHAGNRGFNERSIGIEHEGFVDRPEGFTDAMYESSARLTADICRRYGFPADREHIVGHVEVPGTDHTDPGPHWDWDRYLRLVRAAGPRPEPARTGHP</sequence>
<accession>A0ABM8A0F7</accession>
<evidence type="ECO:0000256" key="5">
    <source>
        <dbReference type="SAM" id="MobiDB-lite"/>
    </source>
</evidence>
<dbReference type="PANTHER" id="PTHR30417:SF1">
    <property type="entry name" value="N-ACETYLMURAMOYL-L-ALANINE AMIDASE AMID"/>
    <property type="match status" value="1"/>
</dbReference>
<dbReference type="InterPro" id="IPR051206">
    <property type="entry name" value="NAMLAA_amidase_2"/>
</dbReference>
<dbReference type="CDD" id="cd06583">
    <property type="entry name" value="PGRP"/>
    <property type="match status" value="1"/>
</dbReference>
<feature type="region of interest" description="Disordered" evidence="5">
    <location>
        <begin position="1"/>
        <end position="100"/>
    </location>
</feature>
<dbReference type="Pfam" id="PF01510">
    <property type="entry name" value="Amidase_2"/>
    <property type="match status" value="1"/>
</dbReference>
<gene>
    <name evidence="7" type="ORF">HEK616_55900</name>
</gene>